<dbReference type="RefSeq" id="WP_042162521.1">
    <property type="nucleotide sequence ID" value="NZ_BBNO01000017.1"/>
</dbReference>
<reference evidence="2" key="1">
    <citation type="submission" date="2014-09" db="EMBL/GenBank/DDBJ databases">
        <title>Whole genome shotgun sequence of Streptomyces sp. NBRC 110027.</title>
        <authorList>
            <person name="Komaki H."/>
            <person name="Ichikawa N."/>
            <person name="Katano-Makiyama Y."/>
            <person name="Hosoyama A."/>
            <person name="Hashimoto M."/>
            <person name="Uohara A."/>
            <person name="Kitahashi Y."/>
            <person name="Ohji S."/>
            <person name="Kimura A."/>
            <person name="Yamazoe A."/>
            <person name="Igarashi Y."/>
            <person name="Fujita N."/>
        </authorList>
    </citation>
    <scope>NUCLEOTIDE SEQUENCE [LARGE SCALE GENOMIC DNA]</scope>
    <source>
        <strain evidence="2">NBRC 110027</strain>
    </source>
</reference>
<dbReference type="Proteomes" id="UP000048965">
    <property type="component" value="Unassembled WGS sequence"/>
</dbReference>
<sequence length="61" mass="6098">MANKGEATQAAVDAVKVATQVINDYGRESTEASGATSSACDAVNTALLAGATPDELRDGGR</sequence>
<evidence type="ECO:0000313" key="1">
    <source>
        <dbReference type="EMBL" id="GAO13031.1"/>
    </source>
</evidence>
<comment type="caution">
    <text evidence="1">The sequence shown here is derived from an EMBL/GenBank/DDBJ whole genome shotgun (WGS) entry which is preliminary data.</text>
</comment>
<protein>
    <submittedName>
        <fullName evidence="1">Uncharacterized protein</fullName>
    </submittedName>
</protein>
<organism evidence="1 2">
    <name type="scientific">Streptomyces lydicamycinicus</name>
    <dbReference type="NCBI Taxonomy" id="1546107"/>
    <lineage>
        <taxon>Bacteria</taxon>
        <taxon>Bacillati</taxon>
        <taxon>Actinomycetota</taxon>
        <taxon>Actinomycetes</taxon>
        <taxon>Kitasatosporales</taxon>
        <taxon>Streptomycetaceae</taxon>
        <taxon>Streptomyces</taxon>
    </lineage>
</organism>
<name>A0A0P4RIY5_9ACTN</name>
<accession>A0A0P4RIY5</accession>
<dbReference type="EMBL" id="BBNO01000017">
    <property type="protein sequence ID" value="GAO13031.1"/>
    <property type="molecule type" value="Genomic_DNA"/>
</dbReference>
<keyword evidence="2" id="KW-1185">Reference proteome</keyword>
<reference evidence="1 2" key="2">
    <citation type="journal article" date="2015" name="Stand. Genomic Sci.">
        <title>Draft genome sequence of marine-derived Streptomyces sp. TP-A0598, a producer of anti-MRSA antibiotic lydicamycins.</title>
        <authorList>
            <person name="Komaki H."/>
            <person name="Ichikawa N."/>
            <person name="Hosoyama A."/>
            <person name="Fujita N."/>
            <person name="Igarashi Y."/>
        </authorList>
    </citation>
    <scope>NUCLEOTIDE SEQUENCE [LARGE SCALE GENOMIC DNA]</scope>
    <source>
        <strain evidence="1 2">NBRC 110027</strain>
    </source>
</reference>
<dbReference type="AlphaFoldDB" id="A0A0P4RIY5"/>
<evidence type="ECO:0000313" key="2">
    <source>
        <dbReference type="Proteomes" id="UP000048965"/>
    </source>
</evidence>
<proteinExistence type="predicted"/>
<gene>
    <name evidence="1" type="ORF">TPA0598_17_00120</name>
</gene>